<dbReference type="SMART" id="SM00829">
    <property type="entry name" value="PKS_ER"/>
    <property type="match status" value="1"/>
</dbReference>
<dbReference type="RefSeq" id="WP_011630339.1">
    <property type="nucleotide sequence ID" value="NC_008340.1"/>
</dbReference>
<dbReference type="PANTHER" id="PTHR43677:SF1">
    <property type="entry name" value="ACRYLYL-COA REDUCTASE ACUI-RELATED"/>
    <property type="match status" value="1"/>
</dbReference>
<dbReference type="InterPro" id="IPR020843">
    <property type="entry name" value="ER"/>
</dbReference>
<dbReference type="SUPFAM" id="SSF50129">
    <property type="entry name" value="GroES-like"/>
    <property type="match status" value="1"/>
</dbReference>
<dbReference type="InterPro" id="IPR011032">
    <property type="entry name" value="GroES-like_sf"/>
</dbReference>
<dbReference type="KEGG" id="aeh:Mlg_2606"/>
<dbReference type="Pfam" id="PF08240">
    <property type="entry name" value="ADH_N"/>
    <property type="match status" value="1"/>
</dbReference>
<dbReference type="NCBIfam" id="TIGR02823">
    <property type="entry name" value="oxido_YhdH"/>
    <property type="match status" value="1"/>
</dbReference>
<sequence>MSTFRAWRVHENDGRIEGGIESLPLPAPEEGEVVIRAEWSGINYKDALGATGRGKILRRLPLTAGIDVAGTVEESRHPDWQPGQRVLVNGCGLGENHDGGFAEYVCVPGHWVVALPEGLSTREAMILGTAGFTAALALTRMETLGQTPEQGPVVVTGASGGVGNFAVQCLNRAGYTVHAVSGKPEAAEWLQGLGASEVSTPETLALGSRPLEKARWAGAIDAVGGELLAGVCRHVGLYGNVAAIGLAGGAELHTTVMPHILRGVSLLGISSANCPQALRRQVWARLGDDLRPSRLDEVVDRVLPLDRLAGGFDDLLERRVRGRILVEL</sequence>
<proteinExistence type="predicted"/>
<dbReference type="InterPro" id="IPR013154">
    <property type="entry name" value="ADH-like_N"/>
</dbReference>
<gene>
    <name evidence="2" type="ordered locus">Mlg_2606</name>
</gene>
<dbReference type="AlphaFoldDB" id="Q0A5E1"/>
<dbReference type="GO" id="GO:0043957">
    <property type="term" value="F:acryloyl-CoA reductase (NADPH) activity"/>
    <property type="evidence" value="ECO:0007669"/>
    <property type="project" value="TreeGrafter"/>
</dbReference>
<reference evidence="3" key="1">
    <citation type="submission" date="2006-08" db="EMBL/GenBank/DDBJ databases">
        <title>Complete sequence of Alkalilimnicola ehrilichei MLHE-1.</title>
        <authorList>
            <person name="Copeland A."/>
            <person name="Lucas S."/>
            <person name="Lapidus A."/>
            <person name="Barry K."/>
            <person name="Detter J.C."/>
            <person name="Glavina del Rio T."/>
            <person name="Hammon N."/>
            <person name="Israni S."/>
            <person name="Dalin E."/>
            <person name="Tice H."/>
            <person name="Pitluck S."/>
            <person name="Sims D."/>
            <person name="Brettin T."/>
            <person name="Bruce D."/>
            <person name="Han C."/>
            <person name="Tapia R."/>
            <person name="Gilna P."/>
            <person name="Schmutz J."/>
            <person name="Larimer F."/>
            <person name="Land M."/>
            <person name="Hauser L."/>
            <person name="Kyrpides N."/>
            <person name="Mikhailova N."/>
            <person name="Oremland R.S."/>
            <person name="Hoeft S.E."/>
            <person name="Switzer-Blum J."/>
            <person name="Kulp T."/>
            <person name="King G."/>
            <person name="Tabita R."/>
            <person name="Witte B."/>
            <person name="Santini J.M."/>
            <person name="Basu P."/>
            <person name="Hollibaugh J.T."/>
            <person name="Xie G."/>
            <person name="Stolz J.F."/>
            <person name="Richardson P."/>
        </authorList>
    </citation>
    <scope>NUCLEOTIDE SEQUENCE [LARGE SCALE GENOMIC DNA]</scope>
    <source>
        <strain evidence="3">ATCC BAA-1101 / DSM 17681 / MLHE-1</strain>
    </source>
</reference>
<dbReference type="OrthoDB" id="9782155at2"/>
<dbReference type="InterPro" id="IPR014188">
    <property type="entry name" value="Acrylyl-CoA_reductase_AcuI"/>
</dbReference>
<name>Q0A5E1_ALKEH</name>
<evidence type="ECO:0000313" key="2">
    <source>
        <dbReference type="EMBL" id="ABI57946.1"/>
    </source>
</evidence>
<protein>
    <submittedName>
        <fullName evidence="2">Alcohol dehydrogenase GroES domain protein</fullName>
    </submittedName>
</protein>
<dbReference type="SUPFAM" id="SSF51735">
    <property type="entry name" value="NAD(P)-binding Rossmann-fold domains"/>
    <property type="match status" value="1"/>
</dbReference>
<dbReference type="Proteomes" id="UP000001962">
    <property type="component" value="Chromosome"/>
</dbReference>
<dbReference type="InterPro" id="IPR013149">
    <property type="entry name" value="ADH-like_C"/>
</dbReference>
<organism evidence="2 3">
    <name type="scientific">Alkalilimnicola ehrlichii (strain ATCC BAA-1101 / DSM 17681 / MLHE-1)</name>
    <dbReference type="NCBI Taxonomy" id="187272"/>
    <lineage>
        <taxon>Bacteria</taxon>
        <taxon>Pseudomonadati</taxon>
        <taxon>Pseudomonadota</taxon>
        <taxon>Gammaproteobacteria</taxon>
        <taxon>Chromatiales</taxon>
        <taxon>Ectothiorhodospiraceae</taxon>
        <taxon>Alkalilimnicola</taxon>
    </lineage>
</organism>
<dbReference type="InterPro" id="IPR051397">
    <property type="entry name" value="Zn-ADH-like_protein"/>
</dbReference>
<feature type="domain" description="Enoyl reductase (ER)" evidence="1">
    <location>
        <begin position="18"/>
        <end position="326"/>
    </location>
</feature>
<evidence type="ECO:0000259" key="1">
    <source>
        <dbReference type="SMART" id="SM00829"/>
    </source>
</evidence>
<dbReference type="Gene3D" id="3.40.50.720">
    <property type="entry name" value="NAD(P)-binding Rossmann-like Domain"/>
    <property type="match status" value="1"/>
</dbReference>
<dbReference type="HOGENOM" id="CLU_026673_26_3_6"/>
<evidence type="ECO:0000313" key="3">
    <source>
        <dbReference type="Proteomes" id="UP000001962"/>
    </source>
</evidence>
<dbReference type="Pfam" id="PF00107">
    <property type="entry name" value="ADH_zinc_N"/>
    <property type="match status" value="1"/>
</dbReference>
<dbReference type="EMBL" id="CP000453">
    <property type="protein sequence ID" value="ABI57946.1"/>
    <property type="molecule type" value="Genomic_DNA"/>
</dbReference>
<keyword evidence="3" id="KW-1185">Reference proteome</keyword>
<dbReference type="CDD" id="cd05280">
    <property type="entry name" value="MDR_yhdh_yhfp"/>
    <property type="match status" value="1"/>
</dbReference>
<dbReference type="eggNOG" id="COG0604">
    <property type="taxonomic scope" value="Bacteria"/>
</dbReference>
<accession>Q0A5E1</accession>
<dbReference type="Gene3D" id="3.90.180.10">
    <property type="entry name" value="Medium-chain alcohol dehydrogenases, catalytic domain"/>
    <property type="match status" value="1"/>
</dbReference>
<dbReference type="PANTHER" id="PTHR43677">
    <property type="entry name" value="SHORT-CHAIN DEHYDROGENASE/REDUCTASE"/>
    <property type="match status" value="1"/>
</dbReference>
<dbReference type="InterPro" id="IPR036291">
    <property type="entry name" value="NAD(P)-bd_dom_sf"/>
</dbReference>